<dbReference type="InterPro" id="IPR051033">
    <property type="entry name" value="SH3BGR"/>
</dbReference>
<feature type="region of interest" description="Disordered" evidence="2">
    <location>
        <begin position="436"/>
        <end position="542"/>
    </location>
</feature>
<proteinExistence type="inferred from homology"/>
<dbReference type="Gene3D" id="3.40.30.10">
    <property type="entry name" value="Glutaredoxin"/>
    <property type="match status" value="1"/>
</dbReference>
<accession>A0A8H3BEB9</accession>
<feature type="region of interest" description="Disordered" evidence="2">
    <location>
        <begin position="590"/>
        <end position="612"/>
    </location>
</feature>
<dbReference type="SUPFAM" id="SSF52833">
    <property type="entry name" value="Thioredoxin-like"/>
    <property type="match status" value="1"/>
</dbReference>
<dbReference type="InterPro" id="IPR006993">
    <property type="entry name" value="Glut_rich_SH3-bd"/>
</dbReference>
<feature type="compositionally biased region" description="Polar residues" evidence="2">
    <location>
        <begin position="231"/>
        <end position="252"/>
    </location>
</feature>
<dbReference type="Pfam" id="PF04908">
    <property type="entry name" value="SH3BGR"/>
    <property type="match status" value="1"/>
</dbReference>
<reference evidence="3" key="1">
    <citation type="submission" date="2021-01" db="EMBL/GenBank/DDBJ databases">
        <authorList>
            <person name="Kaushik A."/>
        </authorList>
    </citation>
    <scope>NUCLEOTIDE SEQUENCE</scope>
    <source>
        <strain evidence="3">AG4-RS23</strain>
    </source>
</reference>
<feature type="compositionally biased region" description="Polar residues" evidence="2">
    <location>
        <begin position="529"/>
        <end position="539"/>
    </location>
</feature>
<feature type="compositionally biased region" description="Low complexity" evidence="2">
    <location>
        <begin position="491"/>
        <end position="521"/>
    </location>
</feature>
<dbReference type="Proteomes" id="UP000663861">
    <property type="component" value="Unassembled WGS sequence"/>
</dbReference>
<evidence type="ECO:0000313" key="4">
    <source>
        <dbReference type="Proteomes" id="UP000663861"/>
    </source>
</evidence>
<feature type="compositionally biased region" description="Low complexity" evidence="2">
    <location>
        <begin position="210"/>
        <end position="224"/>
    </location>
</feature>
<evidence type="ECO:0000256" key="1">
    <source>
        <dbReference type="ARBA" id="ARBA00007764"/>
    </source>
</evidence>
<comment type="similarity">
    <text evidence="1">Belongs to the SH3BGR family.</text>
</comment>
<dbReference type="PANTHER" id="PTHR12232">
    <property type="entry name" value="SH3 DOMAIN-BINDING GLUTAMIC ACID-RICH-LIKE PROTEIN"/>
    <property type="match status" value="1"/>
</dbReference>
<name>A0A8H3BEB9_9AGAM</name>
<feature type="region of interest" description="Disordered" evidence="2">
    <location>
        <begin position="116"/>
        <end position="166"/>
    </location>
</feature>
<feature type="compositionally biased region" description="Basic and acidic residues" evidence="2">
    <location>
        <begin position="280"/>
        <end position="290"/>
    </location>
</feature>
<evidence type="ECO:0000256" key="2">
    <source>
        <dbReference type="SAM" id="MobiDB-lite"/>
    </source>
</evidence>
<dbReference type="AlphaFoldDB" id="A0A8H3BEB9"/>
<feature type="compositionally biased region" description="Low complexity" evidence="2">
    <location>
        <begin position="439"/>
        <end position="448"/>
    </location>
</feature>
<dbReference type="InterPro" id="IPR036249">
    <property type="entry name" value="Thioredoxin-like_sf"/>
</dbReference>
<feature type="compositionally biased region" description="Polar residues" evidence="2">
    <location>
        <begin position="463"/>
        <end position="477"/>
    </location>
</feature>
<feature type="compositionally biased region" description="Basic and acidic residues" evidence="2">
    <location>
        <begin position="310"/>
        <end position="321"/>
    </location>
</feature>
<organism evidence="3 4">
    <name type="scientific">Rhizoctonia solani</name>
    <dbReference type="NCBI Taxonomy" id="456999"/>
    <lineage>
        <taxon>Eukaryota</taxon>
        <taxon>Fungi</taxon>
        <taxon>Dikarya</taxon>
        <taxon>Basidiomycota</taxon>
        <taxon>Agaricomycotina</taxon>
        <taxon>Agaricomycetes</taxon>
        <taxon>Cantharellales</taxon>
        <taxon>Ceratobasidiaceae</taxon>
        <taxon>Rhizoctonia</taxon>
    </lineage>
</organism>
<dbReference type="PANTHER" id="PTHR12232:SF0">
    <property type="entry name" value="THIOREDOXIN DOMAIN-CONTAINING PROTEIN"/>
    <property type="match status" value="1"/>
</dbReference>
<sequence length="805" mass="86928">MGPPIQIFLTSIASAPALRQRQEHLLRVLQVKKIPFTSYDVRIICRLKHTPYPQGKLAADEEAKKLWRRKAPGNNTTLPGILVGGDFAGTYAEFEEAVEFGELDRFFRLNEPWGEEDEALTPAPTPQKPIAVPGVATPSQITGQRPSFAPSPSKPPKKSTPRTKSIDIGAELGFGLDGVKVTEEEMLELVESLGLGGDDAGELVKGLGLSSSKTSNKSTSGNSSAPVAQADTKTNASSEPAGTSTPTDTTAVPNDATKVDSTDPPPAAGKITGPSVGETVDTKSENKDTATKTAPDSSASNTSSIANEAVSKDVPTDGPSHKAPCEAPLFRSLPVLDLNIGPLFFLYVLTAPLPIRPTAANCPILSRISFLSCFLDISSHLYLCKSSFINMSPYYTGPIPTAPRFWDMKAATAASDNAIDRTYHMPGHFDLRSLKQDSSEIVSSPDSSQYYTPAMHQDGFKSSPPSTVYGTPESVQVSPERRVAMYRRMSPDSPSVSPSPSPTDSMFSRSSRPESASSFVESIDECQGTKRSPQRQRSIIPSLVVTDYDSDEEHKPRVVSPPIQATFASAPKTVHQRSMDLRADAVTFRPNLPRDPRQITTVPSPFINGGATPAVRPQARAVPQYPLPPRSHPYPAQGMPQPPRPVAPATVAPRYKQVPAFQVVPRRFPTPKPILAMRMAGAPQATAQSMQPVQQPQHTTQPRVVKTQQNSTLYDSRGQTFEGQAVRPAQQRIPAMPLSSFRHLWPTSGASLPNAKTNSNVWHPSFQEAQSLISIQQARILKGLSNGVPYGGGLYLPIPFDENLP</sequence>
<feature type="compositionally biased region" description="Polar residues" evidence="2">
    <location>
        <begin position="291"/>
        <end position="306"/>
    </location>
</feature>
<evidence type="ECO:0000313" key="3">
    <source>
        <dbReference type="EMBL" id="CAE6455573.1"/>
    </source>
</evidence>
<dbReference type="GO" id="GO:0005737">
    <property type="term" value="C:cytoplasm"/>
    <property type="evidence" value="ECO:0007669"/>
    <property type="project" value="TreeGrafter"/>
</dbReference>
<feature type="region of interest" description="Disordered" evidence="2">
    <location>
        <begin position="210"/>
        <end position="321"/>
    </location>
</feature>
<protein>
    <submittedName>
        <fullName evidence="3">Uncharacterized protein</fullName>
    </submittedName>
</protein>
<dbReference type="EMBL" id="CAJMWY010001013">
    <property type="protein sequence ID" value="CAE6455573.1"/>
    <property type="molecule type" value="Genomic_DNA"/>
</dbReference>
<gene>
    <name evidence="3" type="ORF">RDB_LOCUS60626</name>
</gene>
<comment type="caution">
    <text evidence="3">The sequence shown here is derived from an EMBL/GenBank/DDBJ whole genome shotgun (WGS) entry which is preliminary data.</text>
</comment>